<gene>
    <name evidence="2" type="ORF">LCGC14_2021250</name>
</gene>
<comment type="caution">
    <text evidence="2">The sequence shown here is derived from an EMBL/GenBank/DDBJ whole genome shotgun (WGS) entry which is preliminary data.</text>
</comment>
<proteinExistence type="predicted"/>
<evidence type="ECO:0000256" key="1">
    <source>
        <dbReference type="SAM" id="Phobius"/>
    </source>
</evidence>
<reference evidence="2" key="1">
    <citation type="journal article" date="2015" name="Nature">
        <title>Complex archaea that bridge the gap between prokaryotes and eukaryotes.</title>
        <authorList>
            <person name="Spang A."/>
            <person name="Saw J.H."/>
            <person name="Jorgensen S.L."/>
            <person name="Zaremba-Niedzwiedzka K."/>
            <person name="Martijn J."/>
            <person name="Lind A.E."/>
            <person name="van Eijk R."/>
            <person name="Schleper C."/>
            <person name="Guy L."/>
            <person name="Ettema T.J."/>
        </authorList>
    </citation>
    <scope>NUCLEOTIDE SEQUENCE</scope>
</reference>
<evidence type="ECO:0000313" key="2">
    <source>
        <dbReference type="EMBL" id="KKL78798.1"/>
    </source>
</evidence>
<keyword evidence="1" id="KW-0812">Transmembrane</keyword>
<keyword evidence="1" id="KW-1133">Transmembrane helix</keyword>
<feature type="transmembrane region" description="Helical" evidence="1">
    <location>
        <begin position="20"/>
        <end position="41"/>
    </location>
</feature>
<accession>A0A0F9EXK4</accession>
<name>A0A0F9EXK4_9ZZZZ</name>
<dbReference type="EMBL" id="LAZR01023349">
    <property type="protein sequence ID" value="KKL78798.1"/>
    <property type="molecule type" value="Genomic_DNA"/>
</dbReference>
<keyword evidence="1" id="KW-0472">Membrane</keyword>
<sequence length="42" mass="4645">MAEIGELETHWLEDGTLCFLVFAYVTAVEAAVIGVIVEVFCR</sequence>
<dbReference type="AlphaFoldDB" id="A0A0F9EXK4"/>
<organism evidence="2">
    <name type="scientific">marine sediment metagenome</name>
    <dbReference type="NCBI Taxonomy" id="412755"/>
    <lineage>
        <taxon>unclassified sequences</taxon>
        <taxon>metagenomes</taxon>
        <taxon>ecological metagenomes</taxon>
    </lineage>
</organism>
<protein>
    <submittedName>
        <fullName evidence="2">Uncharacterized protein</fullName>
    </submittedName>
</protein>